<evidence type="ECO:0000313" key="3">
    <source>
        <dbReference type="Proteomes" id="UP000594261"/>
    </source>
</evidence>
<protein>
    <submittedName>
        <fullName evidence="2">Uncharacterized protein</fullName>
    </submittedName>
</protein>
<evidence type="ECO:0000256" key="1">
    <source>
        <dbReference type="SAM" id="MobiDB-lite"/>
    </source>
</evidence>
<reference evidence="2 3" key="1">
    <citation type="journal article" date="2016" name="G3 (Bethesda)">
        <title>First Draft Assembly and Annotation of the Genome of a California Endemic Oak Quercus lobata Nee (Fagaceae).</title>
        <authorList>
            <person name="Sork V.L."/>
            <person name="Fitz-Gibbon S.T."/>
            <person name="Puiu D."/>
            <person name="Crepeau M."/>
            <person name="Gugger P.F."/>
            <person name="Sherman R."/>
            <person name="Stevens K."/>
            <person name="Langley C.H."/>
            <person name="Pellegrini M."/>
            <person name="Salzberg S.L."/>
        </authorList>
    </citation>
    <scope>NUCLEOTIDE SEQUENCE [LARGE SCALE GENOMIC DNA]</scope>
    <source>
        <strain evidence="2 3">cv. SW786</strain>
    </source>
</reference>
<sequence>MIDQNLSGLGPHRSAGEFRSGGFLTGKQNLKESYGGDDEDRGKSAGSPNRAGSETQQETKKTKAEKRQRFERRLVKYEELPEYLRDNEPRE</sequence>
<evidence type="ECO:0000313" key="2">
    <source>
        <dbReference type="EnsemblPlants" id="QL10p054116:mrna:CDS:1"/>
    </source>
</evidence>
<dbReference type="Proteomes" id="UP000594261">
    <property type="component" value="Chromosome 10"/>
</dbReference>
<dbReference type="InParanoid" id="A0A7N2MSJ3"/>
<dbReference type="EMBL" id="LRBV02000010">
    <property type="status" value="NOT_ANNOTATED_CDS"/>
    <property type="molecule type" value="Genomic_DNA"/>
</dbReference>
<reference evidence="2" key="2">
    <citation type="submission" date="2021-01" db="UniProtKB">
        <authorList>
            <consortium name="EnsemblPlants"/>
        </authorList>
    </citation>
    <scope>IDENTIFICATION</scope>
</reference>
<dbReference type="Gramene" id="QL10p054116:mrna">
    <property type="protein sequence ID" value="QL10p054116:mrna:CDS:1"/>
    <property type="gene ID" value="QL10p054116"/>
</dbReference>
<dbReference type="EnsemblPlants" id="QL10p054116:mrna">
    <property type="protein sequence ID" value="QL10p054116:mrna:CDS:1"/>
    <property type="gene ID" value="QL10p054116"/>
</dbReference>
<organism evidence="2 3">
    <name type="scientific">Quercus lobata</name>
    <name type="common">Valley oak</name>
    <dbReference type="NCBI Taxonomy" id="97700"/>
    <lineage>
        <taxon>Eukaryota</taxon>
        <taxon>Viridiplantae</taxon>
        <taxon>Streptophyta</taxon>
        <taxon>Embryophyta</taxon>
        <taxon>Tracheophyta</taxon>
        <taxon>Spermatophyta</taxon>
        <taxon>Magnoliopsida</taxon>
        <taxon>eudicotyledons</taxon>
        <taxon>Gunneridae</taxon>
        <taxon>Pentapetalae</taxon>
        <taxon>rosids</taxon>
        <taxon>fabids</taxon>
        <taxon>Fagales</taxon>
        <taxon>Fagaceae</taxon>
        <taxon>Quercus</taxon>
    </lineage>
</organism>
<feature type="compositionally biased region" description="Basic and acidic residues" evidence="1">
    <location>
        <begin position="57"/>
        <end position="71"/>
    </location>
</feature>
<feature type="region of interest" description="Disordered" evidence="1">
    <location>
        <begin position="1"/>
        <end position="71"/>
    </location>
</feature>
<name>A0A7N2MSJ3_QUELO</name>
<dbReference type="AlphaFoldDB" id="A0A7N2MSJ3"/>
<keyword evidence="3" id="KW-1185">Reference proteome</keyword>
<proteinExistence type="predicted"/>
<accession>A0A7N2MSJ3</accession>